<keyword evidence="3" id="KW-1185">Reference proteome</keyword>
<feature type="transmembrane region" description="Helical" evidence="1">
    <location>
        <begin position="82"/>
        <end position="102"/>
    </location>
</feature>
<feature type="transmembrane region" description="Helical" evidence="1">
    <location>
        <begin position="108"/>
        <end position="132"/>
    </location>
</feature>
<proteinExistence type="predicted"/>
<reference evidence="3" key="1">
    <citation type="journal article" date="2019" name="Int. J. Syst. Evol. Microbiol.">
        <title>The Global Catalogue of Microorganisms (GCM) 10K type strain sequencing project: providing services to taxonomists for standard genome sequencing and annotation.</title>
        <authorList>
            <consortium name="The Broad Institute Genomics Platform"/>
            <consortium name="The Broad Institute Genome Sequencing Center for Infectious Disease"/>
            <person name="Wu L."/>
            <person name="Ma J."/>
        </authorList>
    </citation>
    <scope>NUCLEOTIDE SEQUENCE [LARGE SCALE GENOMIC DNA]</scope>
    <source>
        <strain evidence="3">CAIM 431</strain>
    </source>
</reference>
<keyword evidence="1" id="KW-1133">Transmembrane helix</keyword>
<dbReference type="RefSeq" id="WP_343871955.1">
    <property type="nucleotide sequence ID" value="NZ_BAAAIX010000003.1"/>
</dbReference>
<feature type="transmembrane region" description="Helical" evidence="1">
    <location>
        <begin position="207"/>
        <end position="229"/>
    </location>
</feature>
<dbReference type="Proteomes" id="UP001597326">
    <property type="component" value="Unassembled WGS sequence"/>
</dbReference>
<gene>
    <name evidence="2" type="ORF">ACFSCS_01560</name>
</gene>
<dbReference type="EMBL" id="JBHUFZ010000003">
    <property type="protein sequence ID" value="MFD1888873.1"/>
    <property type="molecule type" value="Genomic_DNA"/>
</dbReference>
<keyword evidence="1" id="KW-0472">Membrane</keyword>
<comment type="caution">
    <text evidence="2">The sequence shown here is derived from an EMBL/GenBank/DDBJ whole genome shotgun (WGS) entry which is preliminary data.</text>
</comment>
<feature type="transmembrane region" description="Helical" evidence="1">
    <location>
        <begin position="162"/>
        <end position="186"/>
    </location>
</feature>
<feature type="transmembrane region" description="Helical" evidence="1">
    <location>
        <begin position="139"/>
        <end position="156"/>
    </location>
</feature>
<keyword evidence="1" id="KW-0812">Transmembrane</keyword>
<evidence type="ECO:0000313" key="2">
    <source>
        <dbReference type="EMBL" id="MFD1888873.1"/>
    </source>
</evidence>
<organism evidence="2 3">
    <name type="scientific">Luteococcus peritonei</name>
    <dbReference type="NCBI Taxonomy" id="88874"/>
    <lineage>
        <taxon>Bacteria</taxon>
        <taxon>Bacillati</taxon>
        <taxon>Actinomycetota</taxon>
        <taxon>Actinomycetes</taxon>
        <taxon>Propionibacteriales</taxon>
        <taxon>Propionibacteriaceae</taxon>
        <taxon>Luteococcus</taxon>
    </lineage>
</organism>
<protein>
    <submittedName>
        <fullName evidence="2">Uncharacterized protein</fullName>
    </submittedName>
</protein>
<sequence length="230" mass="25080">MTNNSRGTEQLPVTSWYEAFIAEMEQRGARAHQISDQVATVHSHCLEAQENPQVLFGPPHDYARDLVPTPGAFRPIRWVHGLGSWAFMALCFTAPGAARWLMGSTGGATWFSITLLVLVVVAFCLEAALAGIVGARARWIPLLVLLCGLAMAWWRIPLDAMAPGWLACLITGTAVVAGLAAAWLGRRQRITDPVTGRPYALTSNQPTWLWLGLAVVVVTLLVVLTNTVWR</sequence>
<accession>A0ABW4RTY9</accession>
<evidence type="ECO:0000256" key="1">
    <source>
        <dbReference type="SAM" id="Phobius"/>
    </source>
</evidence>
<name>A0ABW4RTY9_9ACTN</name>
<evidence type="ECO:0000313" key="3">
    <source>
        <dbReference type="Proteomes" id="UP001597326"/>
    </source>
</evidence>